<dbReference type="GO" id="GO:0016747">
    <property type="term" value="F:acyltransferase activity, transferring groups other than amino-acyl groups"/>
    <property type="evidence" value="ECO:0007669"/>
    <property type="project" value="InterPro"/>
</dbReference>
<reference evidence="3 4" key="1">
    <citation type="submission" date="2016-10" db="EMBL/GenBank/DDBJ databases">
        <authorList>
            <person name="de Groot N.N."/>
        </authorList>
    </citation>
    <scope>NUCLEOTIDE SEQUENCE [LARGE SCALE GENOMIC DNA]</scope>
    <source>
        <strain evidence="3 4">CGMCC 4.1877</strain>
    </source>
</reference>
<dbReference type="CDD" id="cd04301">
    <property type="entry name" value="NAT_SF"/>
    <property type="match status" value="1"/>
</dbReference>
<proteinExistence type="predicted"/>
<evidence type="ECO:0000256" key="1">
    <source>
        <dbReference type="SAM" id="MobiDB-lite"/>
    </source>
</evidence>
<dbReference type="InterPro" id="IPR016181">
    <property type="entry name" value="Acyl_CoA_acyltransferase"/>
</dbReference>
<name>A0A1I5DE03_PSUAM</name>
<dbReference type="PROSITE" id="PS51186">
    <property type="entry name" value="GNAT"/>
    <property type="match status" value="1"/>
</dbReference>
<dbReference type="Pfam" id="PF08445">
    <property type="entry name" value="FR47"/>
    <property type="match status" value="1"/>
</dbReference>
<evidence type="ECO:0000313" key="4">
    <source>
        <dbReference type="Proteomes" id="UP000199614"/>
    </source>
</evidence>
<feature type="region of interest" description="Disordered" evidence="1">
    <location>
        <begin position="1"/>
        <end position="40"/>
    </location>
</feature>
<evidence type="ECO:0000313" key="3">
    <source>
        <dbReference type="EMBL" id="SFN97430.1"/>
    </source>
</evidence>
<protein>
    <submittedName>
        <fullName evidence="3">FR47-like protein</fullName>
    </submittedName>
</protein>
<dbReference type="InterPro" id="IPR000182">
    <property type="entry name" value="GNAT_dom"/>
</dbReference>
<keyword evidence="4" id="KW-1185">Reference proteome</keyword>
<dbReference type="Proteomes" id="UP000199614">
    <property type="component" value="Unassembled WGS sequence"/>
</dbReference>
<feature type="domain" description="N-acetyltransferase" evidence="2">
    <location>
        <begin position="138"/>
        <end position="281"/>
    </location>
</feature>
<sequence length="281" mass="28993">MRGGAFSDGNAGDVGGATGPVRRTGGYRSEPVTSSDDPLDAVLRNPVPAALTGPQRAFGAVRGAAARFHPEVCPFAGLPLDPTGDDWADLAALCDPGSEVVVVRAGDVPPVLPAGWELVQRFAGVQMDGAAVPGEPDVDAVELGPADHAAMAELTGRTRPGPWLDRTAELGRYVGFRHDGRLIAMAGERMRIGPDGGGAAATGGVTGGVTEISAVCTDPEFRGKGLARRLVNVVAAGIVARGERPVLHASAANEGAIRLYRAMGFTLTRAMRFDLLRTPTV</sequence>
<gene>
    <name evidence="3" type="ORF">SAMN05216207_10266</name>
</gene>
<dbReference type="STRING" id="260086.SAMN05216207_10266"/>
<organism evidence="3 4">
    <name type="scientific">Pseudonocardia ammonioxydans</name>
    <dbReference type="NCBI Taxonomy" id="260086"/>
    <lineage>
        <taxon>Bacteria</taxon>
        <taxon>Bacillati</taxon>
        <taxon>Actinomycetota</taxon>
        <taxon>Actinomycetes</taxon>
        <taxon>Pseudonocardiales</taxon>
        <taxon>Pseudonocardiaceae</taxon>
        <taxon>Pseudonocardia</taxon>
    </lineage>
</organism>
<dbReference type="Gene3D" id="3.40.630.30">
    <property type="match status" value="1"/>
</dbReference>
<dbReference type="InterPro" id="IPR013653">
    <property type="entry name" value="GCN5-like_dom"/>
</dbReference>
<dbReference type="EMBL" id="FOUY01000026">
    <property type="protein sequence ID" value="SFN97430.1"/>
    <property type="molecule type" value="Genomic_DNA"/>
</dbReference>
<dbReference type="SUPFAM" id="SSF55729">
    <property type="entry name" value="Acyl-CoA N-acyltransferases (Nat)"/>
    <property type="match status" value="1"/>
</dbReference>
<evidence type="ECO:0000259" key="2">
    <source>
        <dbReference type="PROSITE" id="PS51186"/>
    </source>
</evidence>
<dbReference type="AlphaFoldDB" id="A0A1I5DE03"/>
<accession>A0A1I5DE03</accession>